<comment type="caution">
    <text evidence="5">The sequence shown here is derived from an EMBL/GenBank/DDBJ whole genome shotgun (WGS) entry which is preliminary data.</text>
</comment>
<organism evidence="5 6">
    <name type="scientific">Nocardioides glacieisoli</name>
    <dbReference type="NCBI Taxonomy" id="1168730"/>
    <lineage>
        <taxon>Bacteria</taxon>
        <taxon>Bacillati</taxon>
        <taxon>Actinomycetota</taxon>
        <taxon>Actinomycetes</taxon>
        <taxon>Propionibacteriales</taxon>
        <taxon>Nocardioidaceae</taxon>
        <taxon>Nocardioides</taxon>
    </lineage>
</organism>
<gene>
    <name evidence="5" type="ORF">EUA06_21300</name>
</gene>
<dbReference type="InterPro" id="IPR046342">
    <property type="entry name" value="CBS_dom_sf"/>
</dbReference>
<dbReference type="PANTHER" id="PTHR43080">
    <property type="entry name" value="CBS DOMAIN-CONTAINING PROTEIN CBSX3, MITOCHONDRIAL"/>
    <property type="match status" value="1"/>
</dbReference>
<feature type="region of interest" description="Disordered" evidence="3">
    <location>
        <begin position="1"/>
        <end position="31"/>
    </location>
</feature>
<accession>A0A4Q2RMT4</accession>
<dbReference type="Pfam" id="PF00571">
    <property type="entry name" value="CBS"/>
    <property type="match status" value="2"/>
</dbReference>
<dbReference type="InterPro" id="IPR051257">
    <property type="entry name" value="Diverse_CBS-Domain"/>
</dbReference>
<proteinExistence type="predicted"/>
<evidence type="ECO:0000256" key="3">
    <source>
        <dbReference type="SAM" id="MobiDB-lite"/>
    </source>
</evidence>
<name>A0A4Q2RMT4_9ACTN</name>
<dbReference type="AlphaFoldDB" id="A0A4Q2RMT4"/>
<dbReference type="InterPro" id="IPR000644">
    <property type="entry name" value="CBS_dom"/>
</dbReference>
<protein>
    <submittedName>
        <fullName evidence="5">CBS domain-containing protein</fullName>
    </submittedName>
</protein>
<dbReference type="OrthoDB" id="9807125at2"/>
<dbReference type="Proteomes" id="UP000291838">
    <property type="component" value="Unassembled WGS sequence"/>
</dbReference>
<reference evidence="5 6" key="1">
    <citation type="submission" date="2019-01" db="EMBL/GenBank/DDBJ databases">
        <title>Novel species of Nocardioides.</title>
        <authorList>
            <person name="Liu Q."/>
            <person name="Xin Y.-H."/>
        </authorList>
    </citation>
    <scope>NUCLEOTIDE SEQUENCE [LARGE SCALE GENOMIC DNA]</scope>
    <source>
        <strain evidence="5 6">HLT3-15</strain>
    </source>
</reference>
<feature type="domain" description="CBS" evidence="4">
    <location>
        <begin position="87"/>
        <end position="142"/>
    </location>
</feature>
<evidence type="ECO:0000313" key="5">
    <source>
        <dbReference type="EMBL" id="RYB88403.1"/>
    </source>
</evidence>
<feature type="region of interest" description="Disordered" evidence="3">
    <location>
        <begin position="43"/>
        <end position="74"/>
    </location>
</feature>
<feature type="domain" description="CBS" evidence="4">
    <location>
        <begin position="151"/>
        <end position="206"/>
    </location>
</feature>
<dbReference type="Gene3D" id="3.10.580.10">
    <property type="entry name" value="CBS-domain"/>
    <property type="match status" value="1"/>
</dbReference>
<evidence type="ECO:0000313" key="6">
    <source>
        <dbReference type="Proteomes" id="UP000291838"/>
    </source>
</evidence>
<evidence type="ECO:0000256" key="2">
    <source>
        <dbReference type="PROSITE-ProRule" id="PRU00703"/>
    </source>
</evidence>
<dbReference type="EMBL" id="SDWS01000015">
    <property type="protein sequence ID" value="RYB88403.1"/>
    <property type="molecule type" value="Genomic_DNA"/>
</dbReference>
<dbReference type="SMART" id="SM00116">
    <property type="entry name" value="CBS"/>
    <property type="match status" value="2"/>
</dbReference>
<keyword evidence="6" id="KW-1185">Reference proteome</keyword>
<dbReference type="PANTHER" id="PTHR43080:SF2">
    <property type="entry name" value="CBS DOMAIN-CONTAINING PROTEIN"/>
    <property type="match status" value="1"/>
</dbReference>
<sequence length="208" mass="21265">MVLRGRDLGPFSSSPPRPPRRAARPTRAGPAALVTTHTVGVARTWRHRHPGTVARGRDTVNTVRNPGAAPGREVEEATAAVSAAALMGRPVASIDHTASVRDAATALASDGVGALVVLHGEAIVGVVAERDVVAHVALGADLDHLSVGDVMQGDVVTTTGDASAWEAARAMTSADVRHLPVLVDGRVAGMLSIKDVLAALSSPRVSGD</sequence>
<dbReference type="PROSITE" id="PS51371">
    <property type="entry name" value="CBS"/>
    <property type="match status" value="2"/>
</dbReference>
<dbReference type="SUPFAM" id="SSF54631">
    <property type="entry name" value="CBS-domain pair"/>
    <property type="match status" value="1"/>
</dbReference>
<evidence type="ECO:0000256" key="1">
    <source>
        <dbReference type="ARBA" id="ARBA00023122"/>
    </source>
</evidence>
<evidence type="ECO:0000259" key="4">
    <source>
        <dbReference type="PROSITE" id="PS51371"/>
    </source>
</evidence>
<keyword evidence="1 2" id="KW-0129">CBS domain</keyword>